<dbReference type="PROSITE" id="PS51318">
    <property type="entry name" value="TAT"/>
    <property type="match status" value="1"/>
</dbReference>
<dbReference type="Gene3D" id="3.40.50.1820">
    <property type="entry name" value="alpha/beta hydrolase"/>
    <property type="match status" value="1"/>
</dbReference>
<dbReference type="InterPro" id="IPR029058">
    <property type="entry name" value="AB_hydrolase_fold"/>
</dbReference>
<feature type="domain" description="Xaa-Pro dipeptidyl-peptidase-like" evidence="1">
    <location>
        <begin position="79"/>
        <end position="174"/>
    </location>
</feature>
<reference evidence="2" key="1">
    <citation type="journal article" date="2015" name="Nature">
        <title>Complex archaea that bridge the gap between prokaryotes and eukaryotes.</title>
        <authorList>
            <person name="Spang A."/>
            <person name="Saw J.H."/>
            <person name="Jorgensen S.L."/>
            <person name="Zaremba-Niedzwiedzka K."/>
            <person name="Martijn J."/>
            <person name="Lind A.E."/>
            <person name="van Eijk R."/>
            <person name="Schleper C."/>
            <person name="Guy L."/>
            <person name="Ettema T.J."/>
        </authorList>
    </citation>
    <scope>NUCLEOTIDE SEQUENCE</scope>
</reference>
<proteinExistence type="predicted"/>
<sequence>MNDLSNAENTAIQQTVPNEERRNMIKMTGASFVALGVSSLTSGQAFAHPLIQLTNEWDKTFPKSDKIDHKKLTFKNRYGIRLVADLYQPKNATGKLAAIVVGGPFGAVKEQSSGLYAQTMADRGFVTLAFDPSYTGESSGEPRNIASPDINTEDFSAAVDCLGMQAYVDRERIGIARAKCVLFV</sequence>
<gene>
    <name evidence="2" type="ORF">LCGC14_1678390</name>
</gene>
<dbReference type="PANTHER" id="PTHR47751">
    <property type="entry name" value="SUPERFAMILY HYDROLASE, PUTATIVE (AFU_ORTHOLOGUE AFUA_2G16580)-RELATED"/>
    <property type="match status" value="1"/>
</dbReference>
<dbReference type="InterPro" id="IPR000383">
    <property type="entry name" value="Xaa-Pro-like_dom"/>
</dbReference>
<dbReference type="InterPro" id="IPR051411">
    <property type="entry name" value="Polyketide_trans_af380"/>
</dbReference>
<comment type="caution">
    <text evidence="2">The sequence shown here is derived from an EMBL/GenBank/DDBJ whole genome shotgun (WGS) entry which is preliminary data.</text>
</comment>
<dbReference type="AlphaFoldDB" id="A0A0F9KPB1"/>
<dbReference type="EMBL" id="LAZR01014513">
    <property type="protein sequence ID" value="KKM17175.1"/>
    <property type="molecule type" value="Genomic_DNA"/>
</dbReference>
<evidence type="ECO:0000259" key="1">
    <source>
        <dbReference type="Pfam" id="PF02129"/>
    </source>
</evidence>
<protein>
    <recommendedName>
        <fullName evidence="1">Xaa-Pro dipeptidyl-peptidase-like domain-containing protein</fullName>
    </recommendedName>
</protein>
<name>A0A0F9KPB1_9ZZZZ</name>
<dbReference type="InterPro" id="IPR006311">
    <property type="entry name" value="TAT_signal"/>
</dbReference>
<evidence type="ECO:0000313" key="2">
    <source>
        <dbReference type="EMBL" id="KKM17175.1"/>
    </source>
</evidence>
<dbReference type="GO" id="GO:0016787">
    <property type="term" value="F:hydrolase activity"/>
    <property type="evidence" value="ECO:0007669"/>
    <property type="project" value="InterPro"/>
</dbReference>
<dbReference type="Pfam" id="PF02129">
    <property type="entry name" value="Peptidase_S15"/>
    <property type="match status" value="1"/>
</dbReference>
<dbReference type="PANTHER" id="PTHR47751:SF1">
    <property type="entry name" value="SUPERFAMILY HYDROLASE, PUTATIVE (AFU_ORTHOLOGUE AFUA_2G16580)-RELATED"/>
    <property type="match status" value="1"/>
</dbReference>
<organism evidence="2">
    <name type="scientific">marine sediment metagenome</name>
    <dbReference type="NCBI Taxonomy" id="412755"/>
    <lineage>
        <taxon>unclassified sequences</taxon>
        <taxon>metagenomes</taxon>
        <taxon>ecological metagenomes</taxon>
    </lineage>
</organism>
<dbReference type="SUPFAM" id="SSF53474">
    <property type="entry name" value="alpha/beta-Hydrolases"/>
    <property type="match status" value="1"/>
</dbReference>
<accession>A0A0F9KPB1</accession>